<dbReference type="FunFam" id="3.30.565.10:FF:000010">
    <property type="entry name" value="Sensor histidine kinase RcsC"/>
    <property type="match status" value="1"/>
</dbReference>
<dbReference type="InterPro" id="IPR004358">
    <property type="entry name" value="Sig_transdc_His_kin-like_C"/>
</dbReference>
<evidence type="ECO:0000256" key="4">
    <source>
        <dbReference type="ARBA" id="ARBA00022679"/>
    </source>
</evidence>
<evidence type="ECO:0000256" key="5">
    <source>
        <dbReference type="ARBA" id="ARBA00022777"/>
    </source>
</evidence>
<dbReference type="SUPFAM" id="SSF55785">
    <property type="entry name" value="PYP-like sensor domain (PAS domain)"/>
    <property type="match status" value="3"/>
</dbReference>
<feature type="modified residue" description="4-aspartylphosphate" evidence="6">
    <location>
        <position position="1349"/>
    </location>
</feature>
<dbReference type="InterPro" id="IPR003661">
    <property type="entry name" value="HisK_dim/P_dom"/>
</dbReference>
<feature type="domain" description="Histidine kinase" evidence="8">
    <location>
        <begin position="1053"/>
        <end position="1275"/>
    </location>
</feature>
<organism evidence="12 13">
    <name type="scientific">Victivallis lenta</name>
    <dbReference type="NCBI Taxonomy" id="2606640"/>
    <lineage>
        <taxon>Bacteria</taxon>
        <taxon>Pseudomonadati</taxon>
        <taxon>Lentisphaerota</taxon>
        <taxon>Lentisphaeria</taxon>
        <taxon>Victivallales</taxon>
        <taxon>Victivallaceae</taxon>
        <taxon>Victivallis</taxon>
    </lineage>
</organism>
<dbReference type="InterPro" id="IPR003018">
    <property type="entry name" value="GAF"/>
</dbReference>
<dbReference type="RefSeq" id="WP_154418253.1">
    <property type="nucleotide sequence ID" value="NZ_VUNS01000009.1"/>
</dbReference>
<dbReference type="InterPro" id="IPR036890">
    <property type="entry name" value="HATPase_C_sf"/>
</dbReference>
<dbReference type="PANTHER" id="PTHR43047">
    <property type="entry name" value="TWO-COMPONENT HISTIDINE PROTEIN KINASE"/>
    <property type="match status" value="1"/>
</dbReference>
<dbReference type="Gene3D" id="3.30.450.40">
    <property type="match status" value="2"/>
</dbReference>
<dbReference type="SUPFAM" id="SSF55781">
    <property type="entry name" value="GAF domain-like"/>
    <property type="match status" value="2"/>
</dbReference>
<dbReference type="CDD" id="cd00130">
    <property type="entry name" value="PAS"/>
    <property type="match status" value="2"/>
</dbReference>
<dbReference type="SMART" id="SM00065">
    <property type="entry name" value="GAF"/>
    <property type="match status" value="2"/>
</dbReference>
<dbReference type="EC" id="2.7.13.3" evidence="2"/>
<keyword evidence="13" id="KW-1185">Reference proteome</keyword>
<protein>
    <recommendedName>
        <fullName evidence="2">histidine kinase</fullName>
        <ecNumber evidence="2">2.7.13.3</ecNumber>
    </recommendedName>
</protein>
<feature type="domain" description="PAS" evidence="10">
    <location>
        <begin position="496"/>
        <end position="540"/>
    </location>
</feature>
<keyword evidence="7" id="KW-1133">Transmembrane helix</keyword>
<feature type="domain" description="PAC" evidence="11">
    <location>
        <begin position="565"/>
        <end position="616"/>
    </location>
</feature>
<dbReference type="CDD" id="cd16922">
    <property type="entry name" value="HATPase_EvgS-ArcB-TorS-like"/>
    <property type="match status" value="1"/>
</dbReference>
<name>A0A844G4C2_9BACT</name>
<dbReference type="SUPFAM" id="SSF47384">
    <property type="entry name" value="Homodimeric domain of signal transducing histidine kinase"/>
    <property type="match status" value="1"/>
</dbReference>
<proteinExistence type="predicted"/>
<sequence>MTGEMALSASALLGGCLTGFVPAAGWPGIVFAACAGAVAGGVAVVFAMRVSAGRKYPPAVFSEGGQSRSRILQDTCDAVGIVPFRCDSGGRAFEASGAEGFWPFRDGSPVPVEEWLIPEDVAPFLAGWAELLGGKRKEILLEYRSDRSGSRRYFEMRVRRAADRDGGCTGIIRDVTDIKAGRAEVENTNFMFRNILDNLPGYVFVKDADDDFRYVQVNRKHHPLLGWHSEASLGMTDAELFPPDEAARYRRQDEEIARTGREFCGVSVFRDGQSVCYLKIFKQLLVRADGARLIVDIGIDVTHEHELELELEKNIEKLNGHVRDEQSMNRCLGFVSGSGDFDTVVTSFLQELCGRSEAARCFIFLYDEPSGTFLNSHEWSRTEALSLKGRLDRLDPRELGSFCDILNAHEEVVIQDALCPPPGLEALADKAVSYGIRSLLIAGIWREGRLIGFAGIDFVSSAHCFTAEESGSVGNACSLFLLAYERERRLREIEDSAAIHRQMIDNIPTPVILFDPDFNILSVNRNTCESTGLRESELVGSKCYHVLCNSDSPPEWCPMRETVKTRRSARVEFAGHGREYIVYTQPVFDRAGDMIHVLETALDVSEQQEQARRLSMQNLLLNNAAAVAKITYFTGNAEGDARIIGGSTGTGLPVEHSRSFRFEDWLIPEDRGEFSQLRTGIVSGEHDTLEMVCRSDAAGDRRSYRLVVTRDRNDRKLFIGVLLDISADIAMAAERQELIKSLNNYVENERIVNAGLSQIVLEEDFDRNVEEILRIIATQLDSDRAYFGVFERDGAEFRFCHEWLNDGVTSLKNIRDCRFYAQFPKWYGRFRDNELLMIPDIHHSEYAEILREPGCRTLICAPIWVDRELCGILGVGFIRECREISELDQNIMRSAAKLIAISREHQIQRESFDALDRQNRMIIGSIQVPICLFDENGALIRCNPAAAALAGVSAEELSGRPCNRHLCGLAEVPEFCPVRNVISTGEPFSHEIRINGHECLVSAAPIRDRYGKILHVLENMIDMSEVNESRRQLEVAMRAAQAADKAKSAFLATMSHELRTPLNAVIGFSELLKAVNLPSAERDEYTQSINLAGNALLNLINDVLDLSKIEAEQMVIVSQPTEIEPLLREIMTVFQYKVQEKGLSLRLVVPPDLPVLEVDSQRLRQILLNLVGNAVKFTARGGILLTVAFTRRDAGKGHFSISVADTGIGIRAEAQERIFLPFVQQDAARDSRVFNGTGLGLTISQRLAVGMGGALRVESEPDKGSNFILELPEVAYAEAVKKHAAEPEETAELPLGPLRLLLVDDVPMNLRVLQAMVGKLGLECVCASSGAEALRVFGAGGPFAAVLTDLWMPEMNGTELAERIAASARPVPVIAVTADTQIAADLPGVFNGVLLKPITPDVLRKVIHGVLQNK</sequence>
<evidence type="ECO:0000256" key="3">
    <source>
        <dbReference type="ARBA" id="ARBA00022553"/>
    </source>
</evidence>
<dbReference type="GO" id="GO:0000155">
    <property type="term" value="F:phosphorelay sensor kinase activity"/>
    <property type="evidence" value="ECO:0007669"/>
    <property type="project" value="InterPro"/>
</dbReference>
<dbReference type="InterPro" id="IPR001789">
    <property type="entry name" value="Sig_transdc_resp-reg_receiver"/>
</dbReference>
<keyword evidence="7" id="KW-0812">Transmembrane</keyword>
<dbReference type="InterPro" id="IPR035965">
    <property type="entry name" value="PAS-like_dom_sf"/>
</dbReference>
<gene>
    <name evidence="12" type="ORF">FYJ85_09920</name>
</gene>
<reference evidence="12 13" key="1">
    <citation type="submission" date="2019-08" db="EMBL/GenBank/DDBJ databases">
        <title>In-depth cultivation of the pig gut microbiome towards novel bacterial diversity and tailored functional studies.</title>
        <authorList>
            <person name="Wylensek D."/>
            <person name="Hitch T.C.A."/>
            <person name="Clavel T."/>
        </authorList>
    </citation>
    <scope>NUCLEOTIDE SEQUENCE [LARGE SCALE GENOMIC DNA]</scope>
    <source>
        <strain evidence="12 13">BBE-744-WT-12</strain>
    </source>
</reference>
<dbReference type="InterPro" id="IPR013656">
    <property type="entry name" value="PAS_4"/>
</dbReference>
<dbReference type="SUPFAM" id="SSF52172">
    <property type="entry name" value="CheY-like"/>
    <property type="match status" value="1"/>
</dbReference>
<dbReference type="PRINTS" id="PR00344">
    <property type="entry name" value="BCTRLSENSOR"/>
</dbReference>
<dbReference type="Pfam" id="PF00512">
    <property type="entry name" value="HisKA"/>
    <property type="match status" value="1"/>
</dbReference>
<keyword evidence="5" id="KW-0418">Kinase</keyword>
<dbReference type="SMART" id="SM00388">
    <property type="entry name" value="HisKA"/>
    <property type="match status" value="1"/>
</dbReference>
<dbReference type="Gene3D" id="1.10.287.130">
    <property type="match status" value="1"/>
</dbReference>
<evidence type="ECO:0000313" key="13">
    <source>
        <dbReference type="Proteomes" id="UP000435649"/>
    </source>
</evidence>
<evidence type="ECO:0000259" key="11">
    <source>
        <dbReference type="PROSITE" id="PS50113"/>
    </source>
</evidence>
<keyword evidence="4" id="KW-0808">Transferase</keyword>
<dbReference type="PROSITE" id="PS50113">
    <property type="entry name" value="PAC"/>
    <property type="match status" value="1"/>
</dbReference>
<dbReference type="SMART" id="SM00091">
    <property type="entry name" value="PAS"/>
    <property type="match status" value="3"/>
</dbReference>
<feature type="domain" description="Response regulatory" evidence="9">
    <location>
        <begin position="1299"/>
        <end position="1411"/>
    </location>
</feature>
<evidence type="ECO:0000259" key="9">
    <source>
        <dbReference type="PROSITE" id="PS50110"/>
    </source>
</evidence>
<evidence type="ECO:0000256" key="6">
    <source>
        <dbReference type="PROSITE-ProRule" id="PRU00169"/>
    </source>
</evidence>
<feature type="domain" description="PAS" evidence="10">
    <location>
        <begin position="188"/>
        <end position="260"/>
    </location>
</feature>
<comment type="caution">
    <text evidence="12">The sequence shown here is derived from an EMBL/GenBank/DDBJ whole genome shotgun (WGS) entry which is preliminary data.</text>
</comment>
<evidence type="ECO:0000256" key="7">
    <source>
        <dbReference type="SAM" id="Phobius"/>
    </source>
</evidence>
<keyword evidence="3 6" id="KW-0597">Phosphoprotein</keyword>
<dbReference type="CDD" id="cd17546">
    <property type="entry name" value="REC_hyHK_CKI1_RcsC-like"/>
    <property type="match status" value="1"/>
</dbReference>
<dbReference type="Pfam" id="PF00072">
    <property type="entry name" value="Response_reg"/>
    <property type="match status" value="1"/>
</dbReference>
<dbReference type="CDD" id="cd00082">
    <property type="entry name" value="HisKA"/>
    <property type="match status" value="1"/>
</dbReference>
<dbReference type="InterPro" id="IPR000014">
    <property type="entry name" value="PAS"/>
</dbReference>
<comment type="catalytic activity">
    <reaction evidence="1">
        <text>ATP + protein L-histidine = ADP + protein N-phospho-L-histidine.</text>
        <dbReference type="EC" id="2.7.13.3"/>
    </reaction>
</comment>
<evidence type="ECO:0000256" key="2">
    <source>
        <dbReference type="ARBA" id="ARBA00012438"/>
    </source>
</evidence>
<dbReference type="Pfam" id="PF02518">
    <property type="entry name" value="HATPase_c"/>
    <property type="match status" value="1"/>
</dbReference>
<dbReference type="Gene3D" id="3.30.565.10">
    <property type="entry name" value="Histidine kinase-like ATPase, C-terminal domain"/>
    <property type="match status" value="1"/>
</dbReference>
<dbReference type="InterPro" id="IPR029016">
    <property type="entry name" value="GAF-like_dom_sf"/>
</dbReference>
<dbReference type="InterPro" id="IPR036097">
    <property type="entry name" value="HisK_dim/P_sf"/>
</dbReference>
<evidence type="ECO:0000313" key="12">
    <source>
        <dbReference type="EMBL" id="MST97358.1"/>
    </source>
</evidence>
<dbReference type="PROSITE" id="PS50110">
    <property type="entry name" value="RESPONSE_REGULATORY"/>
    <property type="match status" value="1"/>
</dbReference>
<dbReference type="Pfam" id="PF08448">
    <property type="entry name" value="PAS_4"/>
    <property type="match status" value="4"/>
</dbReference>
<evidence type="ECO:0000256" key="1">
    <source>
        <dbReference type="ARBA" id="ARBA00000085"/>
    </source>
</evidence>
<dbReference type="EMBL" id="VUNS01000009">
    <property type="protein sequence ID" value="MST97358.1"/>
    <property type="molecule type" value="Genomic_DNA"/>
</dbReference>
<dbReference type="Gene3D" id="3.40.50.2300">
    <property type="match status" value="1"/>
</dbReference>
<accession>A0A844G4C2</accession>
<evidence type="ECO:0000259" key="10">
    <source>
        <dbReference type="PROSITE" id="PS50112"/>
    </source>
</evidence>
<dbReference type="SMART" id="SM00387">
    <property type="entry name" value="HATPase_c"/>
    <property type="match status" value="1"/>
</dbReference>
<dbReference type="Pfam" id="PF01590">
    <property type="entry name" value="GAF"/>
    <property type="match status" value="1"/>
</dbReference>
<dbReference type="NCBIfam" id="TIGR00229">
    <property type="entry name" value="sensory_box"/>
    <property type="match status" value="3"/>
</dbReference>
<dbReference type="SMART" id="SM00448">
    <property type="entry name" value="REC"/>
    <property type="match status" value="1"/>
</dbReference>
<dbReference type="InterPro" id="IPR005467">
    <property type="entry name" value="His_kinase_dom"/>
</dbReference>
<dbReference type="Proteomes" id="UP000435649">
    <property type="component" value="Unassembled WGS sequence"/>
</dbReference>
<feature type="transmembrane region" description="Helical" evidence="7">
    <location>
        <begin position="28"/>
        <end position="48"/>
    </location>
</feature>
<keyword evidence="7" id="KW-0472">Membrane</keyword>
<dbReference type="PROSITE" id="PS50112">
    <property type="entry name" value="PAS"/>
    <property type="match status" value="3"/>
</dbReference>
<feature type="domain" description="PAS" evidence="10">
    <location>
        <begin position="915"/>
        <end position="960"/>
    </location>
</feature>
<dbReference type="Gene3D" id="3.30.450.20">
    <property type="entry name" value="PAS domain"/>
    <property type="match status" value="3"/>
</dbReference>
<dbReference type="InterPro" id="IPR003594">
    <property type="entry name" value="HATPase_dom"/>
</dbReference>
<evidence type="ECO:0000259" key="8">
    <source>
        <dbReference type="PROSITE" id="PS50109"/>
    </source>
</evidence>
<dbReference type="SUPFAM" id="SSF55874">
    <property type="entry name" value="ATPase domain of HSP90 chaperone/DNA topoisomerase II/histidine kinase"/>
    <property type="match status" value="1"/>
</dbReference>
<dbReference type="PROSITE" id="PS50109">
    <property type="entry name" value="HIS_KIN"/>
    <property type="match status" value="1"/>
</dbReference>
<dbReference type="InterPro" id="IPR000700">
    <property type="entry name" value="PAS-assoc_C"/>
</dbReference>
<dbReference type="InterPro" id="IPR011006">
    <property type="entry name" value="CheY-like_superfamily"/>
</dbReference>